<keyword evidence="7" id="KW-1185">Reference proteome</keyword>
<dbReference type="PROSITE" id="PS51063">
    <property type="entry name" value="HTH_CRP_2"/>
    <property type="match status" value="1"/>
</dbReference>
<dbReference type="PROSITE" id="PS50042">
    <property type="entry name" value="CNMP_BINDING_3"/>
    <property type="match status" value="1"/>
</dbReference>
<sequence length="230" mass="25013">MRPGVETLRGLHVFAALNAEQLHVLNELGDLARLGPDHDILMEGRTPSDLIFLMSGAAVATQANGDHGDVLIDVIQSPSAIACPEAILGLPSRFGVRTISSVTLVIVPTAPLRTLIEQDTEVARRFLSHALLDLHRLQIEICELKRHPATQRLARYLLGLADGEDSAPARFVLPLEKRYIAAKIGCTQENLSRAFAALRRLGVETQRGVVVIRDVAVLRSCAGLSVCPRR</sequence>
<dbReference type="Gene3D" id="2.60.120.10">
    <property type="entry name" value="Jelly Rolls"/>
    <property type="match status" value="1"/>
</dbReference>
<dbReference type="EMBL" id="NHRY01000263">
    <property type="protein sequence ID" value="PPQ27036.1"/>
    <property type="molecule type" value="Genomic_DNA"/>
</dbReference>
<dbReference type="RefSeq" id="WP_104522175.1">
    <property type="nucleotide sequence ID" value="NZ_NHRY01000263.1"/>
</dbReference>
<dbReference type="InterPro" id="IPR000595">
    <property type="entry name" value="cNMP-bd_dom"/>
</dbReference>
<dbReference type="InterPro" id="IPR012318">
    <property type="entry name" value="HTH_CRP"/>
</dbReference>
<dbReference type="GO" id="GO:0006355">
    <property type="term" value="P:regulation of DNA-templated transcription"/>
    <property type="evidence" value="ECO:0007669"/>
    <property type="project" value="InterPro"/>
</dbReference>
<accession>A0A2S6MXE9</accession>
<dbReference type="InterPro" id="IPR036390">
    <property type="entry name" value="WH_DNA-bd_sf"/>
</dbReference>
<reference evidence="6 7" key="1">
    <citation type="journal article" date="2018" name="Arch. Microbiol.">
        <title>New insights into the metabolic potential of the phototrophic purple bacterium Rhodopila globiformis DSM 161(T) from its draft genome sequence and evidence for a vanadium-dependent nitrogenase.</title>
        <authorList>
            <person name="Imhoff J.F."/>
            <person name="Rahn T."/>
            <person name="Kunzel S."/>
            <person name="Neulinger S.C."/>
        </authorList>
    </citation>
    <scope>NUCLEOTIDE SEQUENCE [LARGE SCALE GENOMIC DNA]</scope>
    <source>
        <strain evidence="6 7">DSM 161</strain>
    </source>
</reference>
<protein>
    <recommendedName>
        <fullName evidence="8">Crp/Fnr family transcriptional regulator</fullName>
    </recommendedName>
</protein>
<dbReference type="Pfam" id="PF13545">
    <property type="entry name" value="HTH_Crp_2"/>
    <property type="match status" value="1"/>
</dbReference>
<feature type="domain" description="Cyclic nucleotide-binding" evidence="4">
    <location>
        <begin position="13"/>
        <end position="133"/>
    </location>
</feature>
<evidence type="ECO:0000256" key="3">
    <source>
        <dbReference type="ARBA" id="ARBA00023163"/>
    </source>
</evidence>
<evidence type="ECO:0000313" key="6">
    <source>
        <dbReference type="EMBL" id="PPQ27036.1"/>
    </source>
</evidence>
<organism evidence="6 7">
    <name type="scientific">Rhodopila globiformis</name>
    <name type="common">Rhodopseudomonas globiformis</name>
    <dbReference type="NCBI Taxonomy" id="1071"/>
    <lineage>
        <taxon>Bacteria</taxon>
        <taxon>Pseudomonadati</taxon>
        <taxon>Pseudomonadota</taxon>
        <taxon>Alphaproteobacteria</taxon>
        <taxon>Acetobacterales</taxon>
        <taxon>Acetobacteraceae</taxon>
        <taxon>Rhodopila</taxon>
    </lineage>
</organism>
<dbReference type="CDD" id="cd00038">
    <property type="entry name" value="CAP_ED"/>
    <property type="match status" value="1"/>
</dbReference>
<dbReference type="Gene3D" id="1.10.10.10">
    <property type="entry name" value="Winged helix-like DNA-binding domain superfamily/Winged helix DNA-binding domain"/>
    <property type="match status" value="1"/>
</dbReference>
<dbReference type="Proteomes" id="UP000239724">
    <property type="component" value="Unassembled WGS sequence"/>
</dbReference>
<dbReference type="SUPFAM" id="SSF51206">
    <property type="entry name" value="cAMP-binding domain-like"/>
    <property type="match status" value="1"/>
</dbReference>
<keyword evidence="3" id="KW-0804">Transcription</keyword>
<dbReference type="InterPro" id="IPR036388">
    <property type="entry name" value="WH-like_DNA-bd_sf"/>
</dbReference>
<keyword evidence="1" id="KW-0805">Transcription regulation</keyword>
<gene>
    <name evidence="6" type="ORF">CCS01_28270</name>
</gene>
<keyword evidence="2" id="KW-0238">DNA-binding</keyword>
<evidence type="ECO:0000259" key="4">
    <source>
        <dbReference type="PROSITE" id="PS50042"/>
    </source>
</evidence>
<feature type="domain" description="HTH crp-type" evidence="5">
    <location>
        <begin position="147"/>
        <end position="216"/>
    </location>
</feature>
<name>A0A2S6MXE9_RHOGL</name>
<evidence type="ECO:0000256" key="1">
    <source>
        <dbReference type="ARBA" id="ARBA00023015"/>
    </source>
</evidence>
<dbReference type="InterPro" id="IPR018490">
    <property type="entry name" value="cNMP-bd_dom_sf"/>
</dbReference>
<evidence type="ECO:0000256" key="2">
    <source>
        <dbReference type="ARBA" id="ARBA00023125"/>
    </source>
</evidence>
<dbReference type="GO" id="GO:0003677">
    <property type="term" value="F:DNA binding"/>
    <property type="evidence" value="ECO:0007669"/>
    <property type="project" value="UniProtKB-KW"/>
</dbReference>
<proteinExistence type="predicted"/>
<dbReference type="SUPFAM" id="SSF46785">
    <property type="entry name" value="Winged helix' DNA-binding domain"/>
    <property type="match status" value="1"/>
</dbReference>
<evidence type="ECO:0008006" key="8">
    <source>
        <dbReference type="Google" id="ProtNLM"/>
    </source>
</evidence>
<comment type="caution">
    <text evidence="6">The sequence shown here is derived from an EMBL/GenBank/DDBJ whole genome shotgun (WGS) entry which is preliminary data.</text>
</comment>
<evidence type="ECO:0000313" key="7">
    <source>
        <dbReference type="Proteomes" id="UP000239724"/>
    </source>
</evidence>
<dbReference type="AlphaFoldDB" id="A0A2S6MXE9"/>
<dbReference type="SMART" id="SM00100">
    <property type="entry name" value="cNMP"/>
    <property type="match status" value="1"/>
</dbReference>
<evidence type="ECO:0000259" key="5">
    <source>
        <dbReference type="PROSITE" id="PS51063"/>
    </source>
</evidence>
<dbReference type="SMART" id="SM00419">
    <property type="entry name" value="HTH_CRP"/>
    <property type="match status" value="1"/>
</dbReference>
<dbReference type="InterPro" id="IPR014710">
    <property type="entry name" value="RmlC-like_jellyroll"/>
</dbReference>
<dbReference type="OrthoDB" id="190787at2"/>